<evidence type="ECO:0000256" key="9">
    <source>
        <dbReference type="ARBA" id="ARBA00022946"/>
    </source>
</evidence>
<evidence type="ECO:0000256" key="13">
    <source>
        <dbReference type="ARBA" id="ARBA00035852"/>
    </source>
</evidence>
<keyword evidence="8" id="KW-0276">Fatty acid metabolism</keyword>
<evidence type="ECO:0000256" key="7">
    <source>
        <dbReference type="ARBA" id="ARBA00022801"/>
    </source>
</evidence>
<evidence type="ECO:0000256" key="11">
    <source>
        <dbReference type="ARBA" id="ARBA00023136"/>
    </source>
</evidence>
<comment type="catalytic activity">
    <reaction evidence="21">
        <text>decanoyl-CoA + H2O = decanoate + CoA + H(+)</text>
        <dbReference type="Rhea" id="RHEA:40059"/>
        <dbReference type="ChEBI" id="CHEBI:15377"/>
        <dbReference type="ChEBI" id="CHEBI:15378"/>
        <dbReference type="ChEBI" id="CHEBI:27689"/>
        <dbReference type="ChEBI" id="CHEBI:57287"/>
        <dbReference type="ChEBI" id="CHEBI:61430"/>
    </reaction>
    <physiologicalReaction direction="left-to-right" evidence="21">
        <dbReference type="Rhea" id="RHEA:40060"/>
    </physiologicalReaction>
</comment>
<evidence type="ECO:0000256" key="22">
    <source>
        <dbReference type="ARBA" id="ARBA00048074"/>
    </source>
</evidence>
<dbReference type="EC" id="3.1.2.2" evidence="16"/>
<dbReference type="EMBL" id="LGGX01000001">
    <property type="protein sequence ID" value="KUK88203.1"/>
    <property type="molecule type" value="Genomic_DNA"/>
</dbReference>
<evidence type="ECO:0000256" key="21">
    <source>
        <dbReference type="ARBA" id="ARBA00047969"/>
    </source>
</evidence>
<reference evidence="26" key="1">
    <citation type="journal article" date="2015" name="MBio">
        <title>Genome-Resolved Metagenomic Analysis Reveals Roles for Candidate Phyla and Other Microbial Community Members in Biogeochemical Transformations in Oil Reservoirs.</title>
        <authorList>
            <person name="Hu P."/>
            <person name="Tom L."/>
            <person name="Singh A."/>
            <person name="Thomas B.C."/>
            <person name="Baker B.J."/>
            <person name="Piceno Y.M."/>
            <person name="Andersen G.L."/>
            <person name="Banfield J.F."/>
        </authorList>
    </citation>
    <scope>NUCLEOTIDE SEQUENCE [LARGE SCALE GENOMIC DNA]</scope>
</reference>
<dbReference type="CDD" id="cd03443">
    <property type="entry name" value="PaaI_thioesterase"/>
    <property type="match status" value="1"/>
</dbReference>
<dbReference type="GO" id="GO:0016787">
    <property type="term" value="F:hydrolase activity"/>
    <property type="evidence" value="ECO:0007669"/>
    <property type="project" value="UniProtKB-KW"/>
</dbReference>
<keyword evidence="11" id="KW-0472">Membrane</keyword>
<comment type="caution">
    <text evidence="25">The sequence shown here is derived from an EMBL/GenBank/DDBJ whole genome shotgun (WGS) entry which is preliminary data.</text>
</comment>
<evidence type="ECO:0000256" key="5">
    <source>
        <dbReference type="ARBA" id="ARBA00022490"/>
    </source>
</evidence>
<dbReference type="PANTHER" id="PTHR12418">
    <property type="entry name" value="ACYL-COENZYME A THIOESTERASE THEM4"/>
    <property type="match status" value="1"/>
</dbReference>
<evidence type="ECO:0000256" key="6">
    <source>
        <dbReference type="ARBA" id="ARBA00022703"/>
    </source>
</evidence>
<dbReference type="PANTHER" id="PTHR12418:SF19">
    <property type="entry name" value="ACYL-COENZYME A THIOESTERASE THEM4"/>
    <property type="match status" value="1"/>
</dbReference>
<evidence type="ECO:0000256" key="3">
    <source>
        <dbReference type="ARBA" id="ARBA00004632"/>
    </source>
</evidence>
<evidence type="ECO:0000256" key="17">
    <source>
        <dbReference type="ARBA" id="ARBA00040123"/>
    </source>
</evidence>
<dbReference type="SUPFAM" id="SSF54637">
    <property type="entry name" value="Thioesterase/thiol ester dehydrase-isomerase"/>
    <property type="match status" value="1"/>
</dbReference>
<name>A0A101I3P9_UNCT6</name>
<evidence type="ECO:0000256" key="12">
    <source>
        <dbReference type="ARBA" id="ARBA00023273"/>
    </source>
</evidence>
<evidence type="ECO:0000256" key="19">
    <source>
        <dbReference type="ARBA" id="ARBA00047588"/>
    </source>
</evidence>
<evidence type="ECO:0000259" key="24">
    <source>
        <dbReference type="Pfam" id="PF03061"/>
    </source>
</evidence>
<proteinExistence type="inferred from homology"/>
<keyword evidence="12" id="KW-0966">Cell projection</keyword>
<sequence>MIGMIFLKTGGMNFMSVKRLPHFEGCIVCGQKNPFGLKIPFFFDEEKKTVFADIIFEKHFIGYDNIIHGGIITTVLDESMAWINIEITLRMALTKTIRVNFLKPVKVDIKYRVESYIKERNDNKSLTYACLKDPEGHICAESEGEFILMSELRSKKMKEGLTF</sequence>
<keyword evidence="4" id="KW-1003">Cell membrane</keyword>
<comment type="catalytic activity">
    <reaction evidence="13">
        <text>(5Z,8Z,11Z,14Z)-eicosatetraenoyl-CoA + H2O = (5Z,8Z,11Z,14Z)-eicosatetraenoate + CoA + H(+)</text>
        <dbReference type="Rhea" id="RHEA:40151"/>
        <dbReference type="ChEBI" id="CHEBI:15377"/>
        <dbReference type="ChEBI" id="CHEBI:15378"/>
        <dbReference type="ChEBI" id="CHEBI:32395"/>
        <dbReference type="ChEBI" id="CHEBI:57287"/>
        <dbReference type="ChEBI" id="CHEBI:57368"/>
    </reaction>
    <physiologicalReaction direction="left-to-right" evidence="13">
        <dbReference type="Rhea" id="RHEA:40152"/>
    </physiologicalReaction>
</comment>
<dbReference type="GO" id="GO:0005737">
    <property type="term" value="C:cytoplasm"/>
    <property type="evidence" value="ECO:0007669"/>
    <property type="project" value="UniProtKB-SubCell"/>
</dbReference>
<comment type="catalytic activity">
    <reaction evidence="22">
        <text>dodecanoyl-CoA + H2O = dodecanoate + CoA + H(+)</text>
        <dbReference type="Rhea" id="RHEA:30135"/>
        <dbReference type="ChEBI" id="CHEBI:15377"/>
        <dbReference type="ChEBI" id="CHEBI:15378"/>
        <dbReference type="ChEBI" id="CHEBI:18262"/>
        <dbReference type="ChEBI" id="CHEBI:57287"/>
        <dbReference type="ChEBI" id="CHEBI:57375"/>
    </reaction>
    <physiologicalReaction direction="left-to-right" evidence="22">
        <dbReference type="Rhea" id="RHEA:30136"/>
    </physiologicalReaction>
</comment>
<organism evidence="25 26">
    <name type="scientific">candidate division TA06 bacterium 34_109</name>
    <dbReference type="NCBI Taxonomy" id="1635277"/>
    <lineage>
        <taxon>Bacteria</taxon>
        <taxon>Bacteria division TA06</taxon>
    </lineage>
</organism>
<evidence type="ECO:0000256" key="10">
    <source>
        <dbReference type="ARBA" id="ARBA00023098"/>
    </source>
</evidence>
<dbReference type="InterPro" id="IPR029069">
    <property type="entry name" value="HotDog_dom_sf"/>
</dbReference>
<dbReference type="Proteomes" id="UP000053467">
    <property type="component" value="Unassembled WGS sequence"/>
</dbReference>
<comment type="catalytic activity">
    <reaction evidence="20">
        <text>hexadecanoyl-CoA + H2O = hexadecanoate + CoA + H(+)</text>
        <dbReference type="Rhea" id="RHEA:16645"/>
        <dbReference type="ChEBI" id="CHEBI:7896"/>
        <dbReference type="ChEBI" id="CHEBI:15377"/>
        <dbReference type="ChEBI" id="CHEBI:15378"/>
        <dbReference type="ChEBI" id="CHEBI:57287"/>
        <dbReference type="ChEBI" id="CHEBI:57379"/>
        <dbReference type="EC" id="3.1.2.2"/>
    </reaction>
    <physiologicalReaction direction="left-to-right" evidence="20">
        <dbReference type="Rhea" id="RHEA:16646"/>
    </physiologicalReaction>
</comment>
<evidence type="ECO:0000256" key="1">
    <source>
        <dbReference type="ARBA" id="ARBA00004170"/>
    </source>
</evidence>
<evidence type="ECO:0000256" key="2">
    <source>
        <dbReference type="ARBA" id="ARBA00004496"/>
    </source>
</evidence>
<dbReference type="InterPro" id="IPR006683">
    <property type="entry name" value="Thioestr_dom"/>
</dbReference>
<dbReference type="GO" id="GO:0006631">
    <property type="term" value="P:fatty acid metabolic process"/>
    <property type="evidence" value="ECO:0007669"/>
    <property type="project" value="UniProtKB-KW"/>
</dbReference>
<evidence type="ECO:0000256" key="23">
    <source>
        <dbReference type="ARBA" id="ARBA00048180"/>
    </source>
</evidence>
<dbReference type="Gene3D" id="3.10.129.10">
    <property type="entry name" value="Hotdog Thioesterase"/>
    <property type="match status" value="1"/>
</dbReference>
<dbReference type="GO" id="GO:0016020">
    <property type="term" value="C:membrane"/>
    <property type="evidence" value="ECO:0007669"/>
    <property type="project" value="UniProtKB-SubCell"/>
</dbReference>
<evidence type="ECO:0000313" key="26">
    <source>
        <dbReference type="Proteomes" id="UP000053467"/>
    </source>
</evidence>
<dbReference type="Pfam" id="PF03061">
    <property type="entry name" value="4HBT"/>
    <property type="match status" value="1"/>
</dbReference>
<dbReference type="InterPro" id="IPR052365">
    <property type="entry name" value="THEM4/THEM5_acyl-CoA_thioest"/>
</dbReference>
<dbReference type="AlphaFoldDB" id="A0A101I3P9"/>
<comment type="similarity">
    <text evidence="15">Belongs to the THEM4/THEM5 thioesterase family.</text>
</comment>
<comment type="catalytic activity">
    <reaction evidence="19">
        <text>octanoyl-CoA + H2O = octanoate + CoA + H(+)</text>
        <dbReference type="Rhea" id="RHEA:30143"/>
        <dbReference type="ChEBI" id="CHEBI:15377"/>
        <dbReference type="ChEBI" id="CHEBI:15378"/>
        <dbReference type="ChEBI" id="CHEBI:25646"/>
        <dbReference type="ChEBI" id="CHEBI:57287"/>
        <dbReference type="ChEBI" id="CHEBI:57386"/>
    </reaction>
    <physiologicalReaction direction="left-to-right" evidence="19">
        <dbReference type="Rhea" id="RHEA:30144"/>
    </physiologicalReaction>
</comment>
<evidence type="ECO:0000256" key="8">
    <source>
        <dbReference type="ARBA" id="ARBA00022832"/>
    </source>
</evidence>
<comment type="catalytic activity">
    <reaction evidence="14">
        <text>(9Z)-octadecenoyl-CoA + H2O = (9Z)-octadecenoate + CoA + H(+)</text>
        <dbReference type="Rhea" id="RHEA:40139"/>
        <dbReference type="ChEBI" id="CHEBI:15377"/>
        <dbReference type="ChEBI" id="CHEBI:15378"/>
        <dbReference type="ChEBI" id="CHEBI:30823"/>
        <dbReference type="ChEBI" id="CHEBI:57287"/>
        <dbReference type="ChEBI" id="CHEBI:57387"/>
    </reaction>
    <physiologicalReaction direction="left-to-right" evidence="14">
        <dbReference type="Rhea" id="RHEA:40140"/>
    </physiologicalReaction>
</comment>
<evidence type="ECO:0000256" key="20">
    <source>
        <dbReference type="ARBA" id="ARBA00047734"/>
    </source>
</evidence>
<gene>
    <name evidence="25" type="ORF">XE03_0209</name>
</gene>
<keyword evidence="9" id="KW-0809">Transit peptide</keyword>
<evidence type="ECO:0000313" key="25">
    <source>
        <dbReference type="EMBL" id="KUK88203.1"/>
    </source>
</evidence>
<comment type="catalytic activity">
    <reaction evidence="23">
        <text>tetradecanoyl-CoA + H2O = tetradecanoate + CoA + H(+)</text>
        <dbReference type="Rhea" id="RHEA:40119"/>
        <dbReference type="ChEBI" id="CHEBI:15377"/>
        <dbReference type="ChEBI" id="CHEBI:15378"/>
        <dbReference type="ChEBI" id="CHEBI:30807"/>
        <dbReference type="ChEBI" id="CHEBI:57287"/>
        <dbReference type="ChEBI" id="CHEBI:57385"/>
    </reaction>
    <physiologicalReaction direction="left-to-right" evidence="23">
        <dbReference type="Rhea" id="RHEA:40120"/>
    </physiologicalReaction>
</comment>
<protein>
    <recommendedName>
        <fullName evidence="17">Acyl-coenzyme A thioesterase THEM4</fullName>
        <ecNumber evidence="16">3.1.2.2</ecNumber>
    </recommendedName>
    <alternativeName>
        <fullName evidence="18">Thioesterase superfamily member 4</fullName>
    </alternativeName>
</protein>
<comment type="subcellular location">
    <subcellularLocation>
        <location evidence="3">Cell projection</location>
        <location evidence="3">Ruffle membrane</location>
    </subcellularLocation>
    <subcellularLocation>
        <location evidence="2">Cytoplasm</location>
    </subcellularLocation>
    <subcellularLocation>
        <location evidence="1">Membrane</location>
        <topology evidence="1">Peripheral membrane protein</topology>
    </subcellularLocation>
</comment>
<feature type="domain" description="Thioesterase" evidence="24">
    <location>
        <begin position="65"/>
        <end position="137"/>
    </location>
</feature>
<keyword evidence="7" id="KW-0378">Hydrolase</keyword>
<accession>A0A101I3P9</accession>
<evidence type="ECO:0000256" key="18">
    <source>
        <dbReference type="ARBA" id="ARBA00043210"/>
    </source>
</evidence>
<evidence type="ECO:0000256" key="14">
    <source>
        <dbReference type="ARBA" id="ARBA00037002"/>
    </source>
</evidence>
<evidence type="ECO:0000256" key="15">
    <source>
        <dbReference type="ARBA" id="ARBA00038456"/>
    </source>
</evidence>
<keyword evidence="10" id="KW-0443">Lipid metabolism</keyword>
<evidence type="ECO:0000256" key="16">
    <source>
        <dbReference type="ARBA" id="ARBA00038848"/>
    </source>
</evidence>
<evidence type="ECO:0000256" key="4">
    <source>
        <dbReference type="ARBA" id="ARBA00022475"/>
    </source>
</evidence>
<keyword evidence="5" id="KW-0963">Cytoplasm</keyword>
<keyword evidence="6" id="KW-0053">Apoptosis</keyword>